<dbReference type="AlphaFoldDB" id="X8J4I4"/>
<accession>X8J4I4</accession>
<dbReference type="Proteomes" id="UP000030108">
    <property type="component" value="Unassembled WGS sequence"/>
</dbReference>
<name>X8J4I4_9AGAM</name>
<sequence length="545" mass="61412">MAEELDLATTYLNDALNRYNILCTGLRNHYVSGTGLRMDNTPELTGRVVQELSRASSYETEIRHSKAILNQLYNISGSRPAVSINKLPLEILARIFEDVVNTHPCPVLEDRLRVPSKATFLKDPVILSHVCSHWRRVAINTATLWSHIDIDPSLISLSETSARLDFYKARSADALLDIHVAEAPRTPDAPYYPPSSADPAMIDLLALTSPRMRSLTLTVSASRKMYRTFLATCFSNCTPGTLASVSIRSVGRERSDWPHLVEARDLQHMMDKMTGLPFDTAEAIWHGVKILQLGGFRPTWSSKAFHGLIELRLVKVGRIRQSRLGSILHSSPQLRVLELDIEFQSHIPGDPPITAVRLDNLEILILGGVKQEQLGLILPLIDPGSKPLSLSLVNPYMGSREFTSKNELARFAARSCITRFIMHEFDDYSQLAEMFSLMPNLQVVAVNALNSGEIDQGAIFLEFNIQVFYVLNSCSLFSRFTWPQLQNFVEKHRVQKLVLWQYDFRYCGLSELGREAIPDNLYTICPVVHLVPDTDPNPILEWFGE</sequence>
<gene>
    <name evidence="1" type="ORF">RSOL_163390</name>
</gene>
<dbReference type="EMBL" id="JATN01000322">
    <property type="protein sequence ID" value="EUC56151.1"/>
    <property type="molecule type" value="Genomic_DNA"/>
</dbReference>
<evidence type="ECO:0000313" key="2">
    <source>
        <dbReference type="Proteomes" id="UP000030108"/>
    </source>
</evidence>
<organism evidence="1 2">
    <name type="scientific">Rhizoctonia solani AG-3 Rhs1AP</name>
    <dbReference type="NCBI Taxonomy" id="1086054"/>
    <lineage>
        <taxon>Eukaryota</taxon>
        <taxon>Fungi</taxon>
        <taxon>Dikarya</taxon>
        <taxon>Basidiomycota</taxon>
        <taxon>Agaricomycotina</taxon>
        <taxon>Agaricomycetes</taxon>
        <taxon>Cantharellales</taxon>
        <taxon>Ceratobasidiaceae</taxon>
        <taxon>Rhizoctonia</taxon>
    </lineage>
</organism>
<proteinExistence type="predicted"/>
<dbReference type="OrthoDB" id="3266451at2759"/>
<reference evidence="2" key="1">
    <citation type="journal article" date="2014" name="Genome Announc.">
        <title>Draft genome sequence of the plant-pathogenic soil fungus Rhizoctonia solani anastomosis group 3 strain Rhs1AP.</title>
        <authorList>
            <person name="Cubeta M.A."/>
            <person name="Thomas E."/>
            <person name="Dean R.A."/>
            <person name="Jabaji S."/>
            <person name="Neate S.M."/>
            <person name="Tavantzis S."/>
            <person name="Toda T."/>
            <person name="Vilgalys R."/>
            <person name="Bharathan N."/>
            <person name="Fedorova-Abrams N."/>
            <person name="Pakala S.B."/>
            <person name="Pakala S.M."/>
            <person name="Zafar N."/>
            <person name="Joardar V."/>
            <person name="Losada L."/>
            <person name="Nierman W.C."/>
        </authorList>
    </citation>
    <scope>NUCLEOTIDE SEQUENCE [LARGE SCALE GENOMIC DNA]</scope>
    <source>
        <strain evidence="2">AG-3</strain>
    </source>
</reference>
<comment type="caution">
    <text evidence="1">The sequence shown here is derived from an EMBL/GenBank/DDBJ whole genome shotgun (WGS) entry which is preliminary data.</text>
</comment>
<dbReference type="Gene3D" id="1.20.1280.50">
    <property type="match status" value="1"/>
</dbReference>
<feature type="non-terminal residue" evidence="1">
    <location>
        <position position="545"/>
    </location>
</feature>
<evidence type="ECO:0000313" key="1">
    <source>
        <dbReference type="EMBL" id="EUC56151.1"/>
    </source>
</evidence>
<protein>
    <submittedName>
        <fullName evidence="1">F-box-like domain protein, putative</fullName>
    </submittedName>
</protein>